<dbReference type="SUPFAM" id="SSF47413">
    <property type="entry name" value="lambda repressor-like DNA-binding domains"/>
    <property type="match status" value="1"/>
</dbReference>
<evidence type="ECO:0000313" key="7">
    <source>
        <dbReference type="EMBL" id="PWG62819.1"/>
    </source>
</evidence>
<reference evidence="7 8" key="1">
    <citation type="submission" date="2018-05" db="EMBL/GenBank/DDBJ databases">
        <title>Spiribacter halobius sp. nov., a moderately halophilic bacterium isolated from marine solar saltern.</title>
        <authorList>
            <person name="Zheng W.-S."/>
            <person name="Lu D.-C."/>
            <person name="Du Z.-J."/>
        </authorList>
    </citation>
    <scope>NUCLEOTIDE SEQUENCE [LARGE SCALE GENOMIC DNA]</scope>
    <source>
        <strain evidence="7 8">E85</strain>
    </source>
</reference>
<comment type="similarity">
    <text evidence="1">Belongs to the ner transcriptional regulatory family.</text>
</comment>
<keyword evidence="3" id="KW-0238">DNA-binding</keyword>
<evidence type="ECO:0000256" key="4">
    <source>
        <dbReference type="ARBA" id="ARBA00023163"/>
    </source>
</evidence>
<feature type="region of interest" description="Disordered" evidence="5">
    <location>
        <begin position="76"/>
        <end position="97"/>
    </location>
</feature>
<dbReference type="OrthoDB" id="5405994at2"/>
<evidence type="ECO:0000259" key="6">
    <source>
        <dbReference type="Pfam" id="PF13693"/>
    </source>
</evidence>
<evidence type="ECO:0000256" key="1">
    <source>
        <dbReference type="ARBA" id="ARBA00006157"/>
    </source>
</evidence>
<sequence>MNKSAHTNAPTDWHRADIVAALWKAGWSIRKLSRHHGYASPTTLVHALDHRWPKGERIIAAALGLEPATIWPSRYAEDSAEGGGASHGVRQKNRGAA</sequence>
<dbReference type="Pfam" id="PF13693">
    <property type="entry name" value="HTH_35"/>
    <property type="match status" value="1"/>
</dbReference>
<evidence type="ECO:0000256" key="5">
    <source>
        <dbReference type="SAM" id="MobiDB-lite"/>
    </source>
</evidence>
<accession>A0A2U2N1G8</accession>
<comment type="caution">
    <text evidence="7">The sequence shown here is derived from an EMBL/GenBank/DDBJ whole genome shotgun (WGS) entry which is preliminary data.</text>
</comment>
<dbReference type="Gene3D" id="1.10.260.40">
    <property type="entry name" value="lambda repressor-like DNA-binding domains"/>
    <property type="match status" value="1"/>
</dbReference>
<name>A0A2U2N1G8_9GAMM</name>
<keyword evidence="8" id="KW-1185">Reference proteome</keyword>
<evidence type="ECO:0000256" key="3">
    <source>
        <dbReference type="ARBA" id="ARBA00023125"/>
    </source>
</evidence>
<dbReference type="RefSeq" id="WP_109678798.1">
    <property type="nucleotide sequence ID" value="NZ_CP086615.1"/>
</dbReference>
<organism evidence="7 8">
    <name type="scientific">Sediminicurvatus halobius</name>
    <dbReference type="NCBI Taxonomy" id="2182432"/>
    <lineage>
        <taxon>Bacteria</taxon>
        <taxon>Pseudomonadati</taxon>
        <taxon>Pseudomonadota</taxon>
        <taxon>Gammaproteobacteria</taxon>
        <taxon>Chromatiales</taxon>
        <taxon>Ectothiorhodospiraceae</taxon>
        <taxon>Sediminicurvatus</taxon>
    </lineage>
</organism>
<keyword evidence="4" id="KW-0804">Transcription</keyword>
<proteinExistence type="inferred from homology"/>
<dbReference type="InterPro" id="IPR038722">
    <property type="entry name" value="Ner_HTH_dom"/>
</dbReference>
<dbReference type="GO" id="GO:0003677">
    <property type="term" value="F:DNA binding"/>
    <property type="evidence" value="ECO:0007669"/>
    <property type="project" value="UniProtKB-KW"/>
</dbReference>
<dbReference type="Proteomes" id="UP000245474">
    <property type="component" value="Unassembled WGS sequence"/>
</dbReference>
<dbReference type="EMBL" id="QFFI01000015">
    <property type="protein sequence ID" value="PWG62819.1"/>
    <property type="molecule type" value="Genomic_DNA"/>
</dbReference>
<protein>
    <submittedName>
        <fullName evidence="7">Transcriptional regulator</fullName>
    </submittedName>
</protein>
<evidence type="ECO:0000256" key="2">
    <source>
        <dbReference type="ARBA" id="ARBA00023015"/>
    </source>
</evidence>
<feature type="domain" description="Ner winged helix-turn-helix DNA-binding" evidence="6">
    <location>
        <begin position="12"/>
        <end position="80"/>
    </location>
</feature>
<keyword evidence="2" id="KW-0805">Transcription regulation</keyword>
<dbReference type="AlphaFoldDB" id="A0A2U2N1G8"/>
<dbReference type="InterPro" id="IPR010982">
    <property type="entry name" value="Lambda_DNA-bd_dom_sf"/>
</dbReference>
<gene>
    <name evidence="7" type="ORF">DEM34_10655</name>
</gene>
<evidence type="ECO:0000313" key="8">
    <source>
        <dbReference type="Proteomes" id="UP000245474"/>
    </source>
</evidence>